<evidence type="ECO:0000256" key="6">
    <source>
        <dbReference type="ARBA" id="ARBA00023242"/>
    </source>
</evidence>
<keyword evidence="5" id="KW-0508">mRNA splicing</keyword>
<keyword evidence="6" id="KW-0539">Nucleus</keyword>
<evidence type="ECO:0000313" key="10">
    <source>
        <dbReference type="Proteomes" id="UP000325008"/>
    </source>
</evidence>
<dbReference type="GO" id="GO:0008380">
    <property type="term" value="P:RNA splicing"/>
    <property type="evidence" value="ECO:0007669"/>
    <property type="project" value="UniProtKB-KW"/>
</dbReference>
<gene>
    <name evidence="9" type="ORF">PSANT_06890</name>
</gene>
<feature type="domain" description="CWF21" evidence="8">
    <location>
        <begin position="55"/>
        <end position="100"/>
    </location>
</feature>
<dbReference type="PANTHER" id="PTHR36562">
    <property type="entry name" value="SERINE/ARGININE REPETITIVE MATRIX 2"/>
    <property type="match status" value="1"/>
</dbReference>
<feature type="compositionally biased region" description="Basic and acidic residues" evidence="7">
    <location>
        <begin position="239"/>
        <end position="248"/>
    </location>
</feature>
<feature type="region of interest" description="Disordered" evidence="7">
    <location>
        <begin position="1"/>
        <end position="48"/>
    </location>
</feature>
<evidence type="ECO:0000256" key="7">
    <source>
        <dbReference type="SAM" id="MobiDB-lite"/>
    </source>
</evidence>
<evidence type="ECO:0000256" key="4">
    <source>
        <dbReference type="ARBA" id="ARBA00022728"/>
    </source>
</evidence>
<feature type="compositionally biased region" description="Low complexity" evidence="7">
    <location>
        <begin position="306"/>
        <end position="332"/>
    </location>
</feature>
<feature type="compositionally biased region" description="Low complexity" evidence="7">
    <location>
        <begin position="227"/>
        <end position="238"/>
    </location>
</feature>
<organism evidence="9 10">
    <name type="scientific">Pseudozyma antarctica</name>
    <name type="common">Yeast</name>
    <name type="synonym">Candida antarctica</name>
    <dbReference type="NCBI Taxonomy" id="84753"/>
    <lineage>
        <taxon>Eukaryota</taxon>
        <taxon>Fungi</taxon>
        <taxon>Dikarya</taxon>
        <taxon>Basidiomycota</taxon>
        <taxon>Ustilaginomycotina</taxon>
        <taxon>Ustilaginomycetes</taxon>
        <taxon>Ustilaginales</taxon>
        <taxon>Ustilaginaceae</taxon>
        <taxon>Moesziomyces</taxon>
    </lineage>
</organism>
<protein>
    <recommendedName>
        <fullName evidence="8">CWF21 domain-containing protein</fullName>
    </recommendedName>
</protein>
<dbReference type="Pfam" id="PF08312">
    <property type="entry name" value="cwf21"/>
    <property type="match status" value="1"/>
</dbReference>
<evidence type="ECO:0000259" key="8">
    <source>
        <dbReference type="SMART" id="SM01115"/>
    </source>
</evidence>
<dbReference type="SMART" id="SM01115">
    <property type="entry name" value="cwf21"/>
    <property type="match status" value="1"/>
</dbReference>
<dbReference type="CDD" id="cd21372">
    <property type="entry name" value="cwf21_CWC21-like"/>
    <property type="match status" value="1"/>
</dbReference>
<evidence type="ECO:0000256" key="1">
    <source>
        <dbReference type="ARBA" id="ARBA00004123"/>
    </source>
</evidence>
<dbReference type="GO" id="GO:0005681">
    <property type="term" value="C:spliceosomal complex"/>
    <property type="evidence" value="ECO:0007669"/>
    <property type="project" value="UniProtKB-KW"/>
</dbReference>
<reference evidence="9" key="1">
    <citation type="submission" date="2018-03" db="EMBL/GenBank/DDBJ databases">
        <authorList>
            <person name="Guldener U."/>
        </authorList>
    </citation>
    <scope>NUCLEOTIDE SEQUENCE [LARGE SCALE GENOMIC DNA]</scope>
    <source>
        <strain evidence="9">ATCC34888</strain>
    </source>
</reference>
<keyword evidence="3" id="KW-0507">mRNA processing</keyword>
<evidence type="ECO:0000256" key="3">
    <source>
        <dbReference type="ARBA" id="ARBA00022664"/>
    </source>
</evidence>
<feature type="compositionally biased region" description="Basic and acidic residues" evidence="7">
    <location>
        <begin position="144"/>
        <end position="214"/>
    </location>
</feature>
<accession>A0A5C3G042</accession>
<keyword evidence="4" id="KW-0747">Spliceosome</keyword>
<dbReference type="AlphaFoldDB" id="A0A5C3G042"/>
<evidence type="ECO:0000256" key="5">
    <source>
        <dbReference type="ARBA" id="ARBA00023187"/>
    </source>
</evidence>
<evidence type="ECO:0000256" key="2">
    <source>
        <dbReference type="ARBA" id="ARBA00005954"/>
    </source>
</evidence>
<dbReference type="PANTHER" id="PTHR36562:SF5">
    <property type="entry name" value="SERINE_ARGININE REPETITIVE MATRIX 2"/>
    <property type="match status" value="1"/>
</dbReference>
<comment type="caution">
    <text evidence="9">The sequence shown here is derived from an EMBL/GenBank/DDBJ whole genome shotgun (WGS) entry which is preliminary data.</text>
</comment>
<feature type="compositionally biased region" description="Basic residues" evidence="7">
    <location>
        <begin position="272"/>
        <end position="289"/>
    </location>
</feature>
<dbReference type="OrthoDB" id="10267305at2759"/>
<dbReference type="Gene3D" id="6.10.140.420">
    <property type="match status" value="1"/>
</dbReference>
<dbReference type="EMBL" id="OOIQ01000024">
    <property type="protein sequence ID" value="SPO49199.1"/>
    <property type="molecule type" value="Genomic_DNA"/>
</dbReference>
<feature type="compositionally biased region" description="Pro residues" evidence="7">
    <location>
        <begin position="333"/>
        <end position="346"/>
    </location>
</feature>
<comment type="subcellular location">
    <subcellularLocation>
        <location evidence="1">Nucleus</location>
    </subcellularLocation>
</comment>
<sequence>MYNGIGLKTARGTGTNGYIQRNLSNVRPRDNPFTKPAASSSAPDVRHTQPDAAILEHERKRRVEVRCMELRVQLEDDDVHDDEIELQVQALREKLTAQMEQQREQEAVSKIDAAKLRAGDTHRLAEAKQHDERRFARAVGVESGYREGDAFDRELQERKKQERIEERRRRDEERRKEWERRKEQQADARRERERAGEERDAGWSRRREREEKVRSPSPRARKRGKYSESSGSDSGSSERSPRRRDEGRSSFTSSSRSRSRSTTRSRYDSRSRSRSKSRSRSRSVSHSRSRSVSSRSHSGGRRRSYSRSPSRSASSRSLSRSVSRSRSASPARALPPGPPPTRPPGL</sequence>
<evidence type="ECO:0000313" key="9">
    <source>
        <dbReference type="EMBL" id="SPO49199.1"/>
    </source>
</evidence>
<feature type="region of interest" description="Disordered" evidence="7">
    <location>
        <begin position="139"/>
        <end position="346"/>
    </location>
</feature>
<feature type="compositionally biased region" description="Polar residues" evidence="7">
    <location>
        <begin position="12"/>
        <end position="25"/>
    </location>
</feature>
<keyword evidence="10" id="KW-1185">Reference proteome</keyword>
<dbReference type="InterPro" id="IPR051372">
    <property type="entry name" value="CWC21"/>
</dbReference>
<dbReference type="InterPro" id="IPR013170">
    <property type="entry name" value="mRNA_splic_Cwf21_dom"/>
</dbReference>
<dbReference type="GO" id="GO:0006397">
    <property type="term" value="P:mRNA processing"/>
    <property type="evidence" value="ECO:0007669"/>
    <property type="project" value="UniProtKB-KW"/>
</dbReference>
<name>A0A5C3G042_PSEA2</name>
<proteinExistence type="inferred from homology"/>
<comment type="similarity">
    <text evidence="2">Belongs to the CWC21 family.</text>
</comment>
<dbReference type="Proteomes" id="UP000325008">
    <property type="component" value="Unassembled WGS sequence"/>
</dbReference>